<reference evidence="3" key="1">
    <citation type="submission" date="2019-03" db="EMBL/GenBank/DDBJ databases">
        <title>Snf2 controls pulcherriminic acid biosynthesis and connects pigmentation and antifungal activity of the yeast Metschnikowia pulcherrima.</title>
        <authorList>
            <person name="Gore-Lloyd D."/>
            <person name="Sumann I."/>
            <person name="Brachmann A.O."/>
            <person name="Schneeberger K."/>
            <person name="Ortiz-Merino R.A."/>
            <person name="Moreno-Beltran M."/>
            <person name="Schlaefli M."/>
            <person name="Kirner P."/>
            <person name="Santos Kron A."/>
            <person name="Wolfe K.H."/>
            <person name="Piel J."/>
            <person name="Ahrens C.H."/>
            <person name="Henk D."/>
            <person name="Freimoser F.M."/>
        </authorList>
    </citation>
    <scope>NUCLEOTIDE SEQUENCE [LARGE SCALE GENOMIC DNA]</scope>
    <source>
        <strain evidence="3">APC 1.2</strain>
    </source>
</reference>
<feature type="compositionally biased region" description="Basic and acidic residues" evidence="1">
    <location>
        <begin position="36"/>
        <end position="47"/>
    </location>
</feature>
<feature type="region of interest" description="Disordered" evidence="1">
    <location>
        <begin position="1"/>
        <end position="62"/>
    </location>
</feature>
<gene>
    <name evidence="2" type="ORF">METSCH_D08510</name>
</gene>
<keyword evidence="3" id="KW-1185">Reference proteome</keyword>
<evidence type="ECO:0000313" key="2">
    <source>
        <dbReference type="EMBL" id="QBM89768.1"/>
    </source>
</evidence>
<name>A0A4P6XUA3_9ASCO</name>
<evidence type="ECO:0000256" key="1">
    <source>
        <dbReference type="SAM" id="MobiDB-lite"/>
    </source>
</evidence>
<sequence>MRNTKCTSHKGLGGLGTKNVSAGEGSNINTAVIVEYEPKKRQREGCRERKRRNREKGELKVR</sequence>
<dbReference type="EMBL" id="CP034459">
    <property type="protein sequence ID" value="QBM89768.1"/>
    <property type="molecule type" value="Genomic_DNA"/>
</dbReference>
<feature type="compositionally biased region" description="Polar residues" evidence="1">
    <location>
        <begin position="18"/>
        <end position="30"/>
    </location>
</feature>
<evidence type="ECO:0000313" key="3">
    <source>
        <dbReference type="Proteomes" id="UP000292447"/>
    </source>
</evidence>
<dbReference type="Proteomes" id="UP000292447">
    <property type="component" value="Chromosome IV"/>
</dbReference>
<organism evidence="2 3">
    <name type="scientific">Metschnikowia aff. pulcherrima</name>
    <dbReference type="NCBI Taxonomy" id="2163413"/>
    <lineage>
        <taxon>Eukaryota</taxon>
        <taxon>Fungi</taxon>
        <taxon>Dikarya</taxon>
        <taxon>Ascomycota</taxon>
        <taxon>Saccharomycotina</taxon>
        <taxon>Pichiomycetes</taxon>
        <taxon>Metschnikowiaceae</taxon>
        <taxon>Metschnikowia</taxon>
    </lineage>
</organism>
<protein>
    <submittedName>
        <fullName evidence="2">Uncharacterized protein</fullName>
    </submittedName>
</protein>
<proteinExistence type="predicted"/>
<accession>A0A4P6XUA3</accession>
<dbReference type="AlphaFoldDB" id="A0A4P6XUA3"/>